<organism evidence="1 2">
    <name type="scientific">Cichlidogyrus casuarinus</name>
    <dbReference type="NCBI Taxonomy" id="1844966"/>
    <lineage>
        <taxon>Eukaryota</taxon>
        <taxon>Metazoa</taxon>
        <taxon>Spiralia</taxon>
        <taxon>Lophotrochozoa</taxon>
        <taxon>Platyhelminthes</taxon>
        <taxon>Monogenea</taxon>
        <taxon>Monopisthocotylea</taxon>
        <taxon>Dactylogyridea</taxon>
        <taxon>Ancyrocephalidae</taxon>
        <taxon>Cichlidogyrus</taxon>
    </lineage>
</organism>
<evidence type="ECO:0000313" key="2">
    <source>
        <dbReference type="Proteomes" id="UP001626550"/>
    </source>
</evidence>
<protein>
    <submittedName>
        <fullName evidence="1">Uncharacterized protein</fullName>
    </submittedName>
</protein>
<dbReference type="Proteomes" id="UP001626550">
    <property type="component" value="Unassembled WGS sequence"/>
</dbReference>
<reference evidence="1 2" key="1">
    <citation type="submission" date="2024-11" db="EMBL/GenBank/DDBJ databases">
        <title>Adaptive evolution of stress response genes in parasites aligns with host niche diversity.</title>
        <authorList>
            <person name="Hahn C."/>
            <person name="Resl P."/>
        </authorList>
    </citation>
    <scope>NUCLEOTIDE SEQUENCE [LARGE SCALE GENOMIC DNA]</scope>
    <source>
        <strain evidence="1">EGGRZ-B1_66</strain>
        <tissue evidence="1">Body</tissue>
    </source>
</reference>
<proteinExistence type="predicted"/>
<accession>A0ABD2Q2Y9</accession>
<sequence>MGFAISLREFNSIRLRHEQGESIRNIARTESRSKFLIQKVLNAREYADKREVQRSVENPKILIERRSVRMEILRQRTRSVQTTARRIATQSGVGGLTKIDVLYRVKALELKPRGFIQRLELLPRKEMSTGSSIMSMKIGVLATIGGFGLLMRLP</sequence>
<evidence type="ECO:0000313" key="1">
    <source>
        <dbReference type="EMBL" id="KAL3312516.1"/>
    </source>
</evidence>
<keyword evidence="2" id="KW-1185">Reference proteome</keyword>
<gene>
    <name evidence="1" type="ORF">Ciccas_008890</name>
</gene>
<dbReference type="AlphaFoldDB" id="A0ABD2Q2Y9"/>
<comment type="caution">
    <text evidence="1">The sequence shown here is derived from an EMBL/GenBank/DDBJ whole genome shotgun (WGS) entry which is preliminary data.</text>
</comment>
<dbReference type="EMBL" id="JBJKFK010001666">
    <property type="protein sequence ID" value="KAL3312516.1"/>
    <property type="molecule type" value="Genomic_DNA"/>
</dbReference>
<name>A0ABD2Q2Y9_9PLAT</name>